<organism evidence="1 2">
    <name type="scientific">Pisolithus tinctorius Marx 270</name>
    <dbReference type="NCBI Taxonomy" id="870435"/>
    <lineage>
        <taxon>Eukaryota</taxon>
        <taxon>Fungi</taxon>
        <taxon>Dikarya</taxon>
        <taxon>Basidiomycota</taxon>
        <taxon>Agaricomycotina</taxon>
        <taxon>Agaricomycetes</taxon>
        <taxon>Agaricomycetidae</taxon>
        <taxon>Boletales</taxon>
        <taxon>Sclerodermatineae</taxon>
        <taxon>Pisolithaceae</taxon>
        <taxon>Pisolithus</taxon>
    </lineage>
</organism>
<name>A0A0C3NXW8_PISTI</name>
<keyword evidence="2" id="KW-1185">Reference proteome</keyword>
<dbReference type="EMBL" id="KN831966">
    <property type="protein sequence ID" value="KIO05670.1"/>
    <property type="molecule type" value="Genomic_DNA"/>
</dbReference>
<feature type="non-terminal residue" evidence="1">
    <location>
        <position position="1"/>
    </location>
</feature>
<dbReference type="InParanoid" id="A0A0C3NXW8"/>
<reference evidence="1 2" key="1">
    <citation type="submission" date="2014-04" db="EMBL/GenBank/DDBJ databases">
        <authorList>
            <consortium name="DOE Joint Genome Institute"/>
            <person name="Kuo A."/>
            <person name="Kohler A."/>
            <person name="Costa M.D."/>
            <person name="Nagy L.G."/>
            <person name="Floudas D."/>
            <person name="Copeland A."/>
            <person name="Barry K.W."/>
            <person name="Cichocki N."/>
            <person name="Veneault-Fourrey C."/>
            <person name="LaButti K."/>
            <person name="Lindquist E.A."/>
            <person name="Lipzen A."/>
            <person name="Lundell T."/>
            <person name="Morin E."/>
            <person name="Murat C."/>
            <person name="Sun H."/>
            <person name="Tunlid A."/>
            <person name="Henrissat B."/>
            <person name="Grigoriev I.V."/>
            <person name="Hibbett D.S."/>
            <person name="Martin F."/>
            <person name="Nordberg H.P."/>
            <person name="Cantor M.N."/>
            <person name="Hua S.X."/>
        </authorList>
    </citation>
    <scope>NUCLEOTIDE SEQUENCE [LARGE SCALE GENOMIC DNA]</scope>
    <source>
        <strain evidence="1 2">Marx 270</strain>
    </source>
</reference>
<dbReference type="Proteomes" id="UP000054217">
    <property type="component" value="Unassembled WGS sequence"/>
</dbReference>
<accession>A0A0C3NXW8</accession>
<gene>
    <name evidence="1" type="ORF">M404DRAFT_999789</name>
</gene>
<reference evidence="2" key="2">
    <citation type="submission" date="2015-01" db="EMBL/GenBank/DDBJ databases">
        <title>Evolutionary Origins and Diversification of the Mycorrhizal Mutualists.</title>
        <authorList>
            <consortium name="DOE Joint Genome Institute"/>
            <consortium name="Mycorrhizal Genomics Consortium"/>
            <person name="Kohler A."/>
            <person name="Kuo A."/>
            <person name="Nagy L.G."/>
            <person name="Floudas D."/>
            <person name="Copeland A."/>
            <person name="Barry K.W."/>
            <person name="Cichocki N."/>
            <person name="Veneault-Fourrey C."/>
            <person name="LaButti K."/>
            <person name="Lindquist E.A."/>
            <person name="Lipzen A."/>
            <person name="Lundell T."/>
            <person name="Morin E."/>
            <person name="Murat C."/>
            <person name="Riley R."/>
            <person name="Ohm R."/>
            <person name="Sun H."/>
            <person name="Tunlid A."/>
            <person name="Henrissat B."/>
            <person name="Grigoriev I.V."/>
            <person name="Hibbett D.S."/>
            <person name="Martin F."/>
        </authorList>
    </citation>
    <scope>NUCLEOTIDE SEQUENCE [LARGE SCALE GENOMIC DNA]</scope>
    <source>
        <strain evidence="2">Marx 270</strain>
    </source>
</reference>
<evidence type="ECO:0000313" key="2">
    <source>
        <dbReference type="Proteomes" id="UP000054217"/>
    </source>
</evidence>
<sequence length="74" mass="8184">ITGSRSKPRTDVLRLQPLVSTTTVEHSNSIITPSQYRTQAPFPKCITIEILSFTLWVTPTDSHGSDRPSGIKFA</sequence>
<dbReference type="HOGENOM" id="CLU_2672051_0_0_1"/>
<dbReference type="AlphaFoldDB" id="A0A0C3NXW8"/>
<proteinExistence type="predicted"/>
<protein>
    <submittedName>
        <fullName evidence="1">Uncharacterized protein</fullName>
    </submittedName>
</protein>
<evidence type="ECO:0000313" key="1">
    <source>
        <dbReference type="EMBL" id="KIO05670.1"/>
    </source>
</evidence>